<organism evidence="1 2">
    <name type="scientific">Portunus trituberculatus</name>
    <name type="common">Swimming crab</name>
    <name type="synonym">Neptunus trituberculatus</name>
    <dbReference type="NCBI Taxonomy" id="210409"/>
    <lineage>
        <taxon>Eukaryota</taxon>
        <taxon>Metazoa</taxon>
        <taxon>Ecdysozoa</taxon>
        <taxon>Arthropoda</taxon>
        <taxon>Crustacea</taxon>
        <taxon>Multicrustacea</taxon>
        <taxon>Malacostraca</taxon>
        <taxon>Eumalacostraca</taxon>
        <taxon>Eucarida</taxon>
        <taxon>Decapoda</taxon>
        <taxon>Pleocyemata</taxon>
        <taxon>Brachyura</taxon>
        <taxon>Eubrachyura</taxon>
        <taxon>Portunoidea</taxon>
        <taxon>Portunidae</taxon>
        <taxon>Portuninae</taxon>
        <taxon>Portunus</taxon>
    </lineage>
</organism>
<dbReference type="Proteomes" id="UP000324222">
    <property type="component" value="Unassembled WGS sequence"/>
</dbReference>
<protein>
    <submittedName>
        <fullName evidence="1">Uncharacterized protein</fullName>
    </submittedName>
</protein>
<comment type="caution">
    <text evidence="1">The sequence shown here is derived from an EMBL/GenBank/DDBJ whole genome shotgun (WGS) entry which is preliminary data.</text>
</comment>
<sequence>MVDKARIMAFTLARTRAVRKESYLLHLPHCFSSASKTQLQCSDVDSDLLFDSASVEKAPGYQGQQGESDMPRLCKWAMRQNVSHLYNMVEEEVISLSQEFYQELGGI</sequence>
<accession>A0A5B7DY50</accession>
<gene>
    <name evidence="1" type="ORF">E2C01_019391</name>
</gene>
<evidence type="ECO:0000313" key="2">
    <source>
        <dbReference type="Proteomes" id="UP000324222"/>
    </source>
</evidence>
<dbReference type="EMBL" id="VSRR010001577">
    <property type="protein sequence ID" value="MPC26255.1"/>
    <property type="molecule type" value="Genomic_DNA"/>
</dbReference>
<proteinExistence type="predicted"/>
<name>A0A5B7DY50_PORTR</name>
<dbReference type="AlphaFoldDB" id="A0A5B7DY50"/>
<reference evidence="1 2" key="1">
    <citation type="submission" date="2019-05" db="EMBL/GenBank/DDBJ databases">
        <title>Another draft genome of Portunus trituberculatus and its Hox gene families provides insights of decapod evolution.</title>
        <authorList>
            <person name="Jeong J.-H."/>
            <person name="Song I."/>
            <person name="Kim S."/>
            <person name="Choi T."/>
            <person name="Kim D."/>
            <person name="Ryu S."/>
            <person name="Kim W."/>
        </authorList>
    </citation>
    <scope>NUCLEOTIDE SEQUENCE [LARGE SCALE GENOMIC DNA]</scope>
    <source>
        <tissue evidence="1">Muscle</tissue>
    </source>
</reference>
<evidence type="ECO:0000313" key="1">
    <source>
        <dbReference type="EMBL" id="MPC26255.1"/>
    </source>
</evidence>
<keyword evidence="2" id="KW-1185">Reference proteome</keyword>